<organism evidence="2 3">
    <name type="scientific">Haloarcula salina</name>
    <dbReference type="NCBI Taxonomy" id="1429914"/>
    <lineage>
        <taxon>Archaea</taxon>
        <taxon>Methanobacteriati</taxon>
        <taxon>Methanobacteriota</taxon>
        <taxon>Stenosarchaea group</taxon>
        <taxon>Halobacteria</taxon>
        <taxon>Halobacteriales</taxon>
        <taxon>Haloarculaceae</taxon>
        <taxon>Haloarcula</taxon>
    </lineage>
</organism>
<sequence>MARRRPRWRGAVAAAVALAGAGLWQGNGTLLLAATLPLGYLAYGAASTAAVPDDLVVSRSIEPSTAPPGRPVSVALTVRNESDRTLSDVRVVDGVPTDLAVLDGSPRGGETLAAGEAFTLDYTVVARRGEHGFDSPRVRVRGTGGGAIATAVRSPEGDDALVCRLDADAPPLSDRGSDRVGQLATDDPGDGSAFHSTREYRRGDDAGRIDWRGYAKRGTLATVNYERWVSTPAVFVLDAREQSRVAAGPGRPSAVELGAYATTRALASLLRAGHRVGVAVVGVDGDGPAGLTWLEPGDGRDHRARALSLLESAADAAASGRGEEAETSAAEAGETVDAERQFRKVLDLAGPRTQLVAVSPLLDDEPVRAVETWARVGRPRTVLSPDVTAANTVSGQYEQVRRRTRLARCQSGGARVIDWRRGTPLALVLDAAFAVEARRPDGRVRPGGGG</sequence>
<evidence type="ECO:0000256" key="1">
    <source>
        <dbReference type="SAM" id="MobiDB-lite"/>
    </source>
</evidence>
<dbReference type="InterPro" id="IPR013783">
    <property type="entry name" value="Ig-like_fold"/>
</dbReference>
<dbReference type="PANTHER" id="PTHR34351">
    <property type="entry name" value="SLR1927 PROTEIN-RELATED"/>
    <property type="match status" value="1"/>
</dbReference>
<evidence type="ECO:0000313" key="3">
    <source>
        <dbReference type="Proteomes" id="UP001166304"/>
    </source>
</evidence>
<comment type="caution">
    <text evidence="2">The sequence shown here is derived from an EMBL/GenBank/DDBJ whole genome shotgun (WGS) entry which is preliminary data.</text>
</comment>
<dbReference type="EMBL" id="JAHQXE010000005">
    <property type="protein sequence ID" value="MBV0903222.1"/>
    <property type="molecule type" value="Genomic_DNA"/>
</dbReference>
<protein>
    <submittedName>
        <fullName evidence="2">DUF58 domain-containing protein</fullName>
    </submittedName>
</protein>
<gene>
    <name evidence="2" type="ORF">KTS37_15640</name>
</gene>
<feature type="region of interest" description="Disordered" evidence="1">
    <location>
        <begin position="317"/>
        <end position="336"/>
    </location>
</feature>
<name>A0AA41KGK7_9EURY</name>
<dbReference type="AlphaFoldDB" id="A0AA41KGK7"/>
<evidence type="ECO:0000313" key="2">
    <source>
        <dbReference type="EMBL" id="MBV0903222.1"/>
    </source>
</evidence>
<reference evidence="2" key="1">
    <citation type="submission" date="2021-06" db="EMBL/GenBank/DDBJ databases">
        <title>New haloarchaea isolates fom saline soil.</title>
        <authorList>
            <person name="Duran-Viseras A."/>
            <person name="Sanchez-Porro C.S."/>
            <person name="Ventosa A."/>
        </authorList>
    </citation>
    <scope>NUCLEOTIDE SEQUENCE</scope>
    <source>
        <strain evidence="2">JCM 18369</strain>
    </source>
</reference>
<dbReference type="RefSeq" id="WP_162413967.1">
    <property type="nucleotide sequence ID" value="NZ_JAHQXE010000005.1"/>
</dbReference>
<keyword evidence="3" id="KW-1185">Reference proteome</keyword>
<accession>A0AA41KGK7</accession>
<proteinExistence type="predicted"/>
<dbReference type="PANTHER" id="PTHR34351:SF1">
    <property type="entry name" value="SLR1927 PROTEIN"/>
    <property type="match status" value="1"/>
</dbReference>
<dbReference type="Gene3D" id="2.60.40.10">
    <property type="entry name" value="Immunoglobulins"/>
    <property type="match status" value="1"/>
</dbReference>
<feature type="region of interest" description="Disordered" evidence="1">
    <location>
        <begin position="167"/>
        <end position="197"/>
    </location>
</feature>
<dbReference type="Proteomes" id="UP001166304">
    <property type="component" value="Unassembled WGS sequence"/>
</dbReference>